<gene>
    <name evidence="1" type="ORF">CB4_01368</name>
</gene>
<dbReference type="KEGG" id="asoc:CB4_01368"/>
<dbReference type="OrthoDB" id="95423at2"/>
<keyword evidence="2" id="KW-1185">Reference proteome</keyword>
<evidence type="ECO:0000313" key="1">
    <source>
        <dbReference type="EMBL" id="BAU27199.1"/>
    </source>
</evidence>
<dbReference type="Pfam" id="PF05954">
    <property type="entry name" value="Phage_GPD"/>
    <property type="match status" value="1"/>
</dbReference>
<protein>
    <submittedName>
        <fullName evidence="1">Uncharacterized protein</fullName>
    </submittedName>
</protein>
<name>A0A0U5B1L3_9BACL</name>
<dbReference type="Proteomes" id="UP000217696">
    <property type="component" value="Chromosome"/>
</dbReference>
<dbReference type="RefSeq" id="WP_096464350.1">
    <property type="nucleotide sequence ID" value="NZ_AP017312.1"/>
</dbReference>
<dbReference type="EMBL" id="AP017312">
    <property type="protein sequence ID" value="BAU27199.1"/>
    <property type="molecule type" value="Genomic_DNA"/>
</dbReference>
<reference evidence="1 2" key="1">
    <citation type="submission" date="2015-12" db="EMBL/GenBank/DDBJ databases">
        <title>Genome sequence of Aneurinibacillus soli.</title>
        <authorList>
            <person name="Lee J.S."/>
            <person name="Lee K.C."/>
            <person name="Kim K.K."/>
            <person name="Lee B.W."/>
        </authorList>
    </citation>
    <scope>NUCLEOTIDE SEQUENCE [LARGE SCALE GENOMIC DNA]</scope>
    <source>
        <strain evidence="1 2">CB4</strain>
    </source>
</reference>
<sequence length="474" mass="54475">MSLSVISYNNLEIKPFQLVNLQKLKIIKKMNDHARLFFTGIVSEELKDSYVEVTEAQTNVQVNCIDKENKRIPLFAGVIINVEIKAVRDIYYIEVEAMSHTYLLDIKRKNRSFQNENMPYSALLKEIVSDYSNVDVVDEITEGANLGTFTIQYQETDWEFLRRLASRFYTGLVPAANFSSPKISFGMPQKGSKGEIDAFHYSARKKMSDFRYSTENYLQNMDENDFIYYEVETDQVFDIGNQVTFKEKTYVVSEVVTQMEKGLLKHQYTLCRKQGTHQNTLYNSRITGVSILGRVIDVQRDKLKVHLEIDKAQSKSEAHWFSYSSVYTAEGHSGWYCMPELNDFVNIYFPSTKEEEAIAINSIRKDSEVRGHNKLGDPDVKYFRTAFGKELMFSPTEIVITGKDGEVFIRLNEKDGIQIFSQKDIKIIAKENISLDSEKKIILSAKESITLTCKESKINMDGSTSIFGKEVKTN</sequence>
<organism evidence="1 2">
    <name type="scientific">Aneurinibacillus soli</name>
    <dbReference type="NCBI Taxonomy" id="1500254"/>
    <lineage>
        <taxon>Bacteria</taxon>
        <taxon>Bacillati</taxon>
        <taxon>Bacillota</taxon>
        <taxon>Bacilli</taxon>
        <taxon>Bacillales</taxon>
        <taxon>Paenibacillaceae</taxon>
        <taxon>Aneurinibacillus group</taxon>
        <taxon>Aneurinibacillus</taxon>
    </lineage>
</organism>
<proteinExistence type="predicted"/>
<accession>A0A0U5B1L3</accession>
<dbReference type="SUPFAM" id="SSF69279">
    <property type="entry name" value="Phage tail proteins"/>
    <property type="match status" value="1"/>
</dbReference>
<dbReference type="Gene3D" id="3.55.50.10">
    <property type="entry name" value="Baseplate protein-like domains"/>
    <property type="match status" value="1"/>
</dbReference>
<dbReference type="AlphaFoldDB" id="A0A0U5B1L3"/>
<dbReference type="Gene3D" id="2.30.110.50">
    <property type="match status" value="1"/>
</dbReference>
<evidence type="ECO:0000313" key="2">
    <source>
        <dbReference type="Proteomes" id="UP000217696"/>
    </source>
</evidence>